<proteinExistence type="predicted"/>
<keyword evidence="1" id="KW-0646">Protease inhibitor</keyword>
<dbReference type="STRING" id="1561998.A0A1I7UQG0"/>
<sequence length="198" mass="22983">MHPYNRGYLETPRISEPSCNKIQSFALSRRRDAPYPRSVSARHHHVDSNVERIDCYAVPDPGSCADYKLFWHYAATSNSCRQFYYGGCAGNTNRFDSREKCETSCVAKIEERVESVSEASKSLEEVRLTDPRSDSHFGYHDPEVDQTEDEAEYVIVDTGALPELCMLPEQKGSCYDNILRWRYIFFIEHLNYNNRFQI</sequence>
<evidence type="ECO:0000259" key="4">
    <source>
        <dbReference type="PROSITE" id="PS50279"/>
    </source>
</evidence>
<dbReference type="PANTHER" id="PTHR10083:SF374">
    <property type="entry name" value="BPTI_KUNITZ INHIBITOR DOMAIN-CONTAINING PROTEIN"/>
    <property type="match status" value="1"/>
</dbReference>
<accession>A0A1I7UQG0</accession>
<dbReference type="WBParaSite" id="Csp11.Scaffold630.g18316.t3">
    <property type="protein sequence ID" value="Csp11.Scaffold630.g18316.t3"/>
    <property type="gene ID" value="Csp11.Scaffold630.g18316"/>
</dbReference>
<organism evidence="5 6">
    <name type="scientific">Caenorhabditis tropicalis</name>
    <dbReference type="NCBI Taxonomy" id="1561998"/>
    <lineage>
        <taxon>Eukaryota</taxon>
        <taxon>Metazoa</taxon>
        <taxon>Ecdysozoa</taxon>
        <taxon>Nematoda</taxon>
        <taxon>Chromadorea</taxon>
        <taxon>Rhabditida</taxon>
        <taxon>Rhabditina</taxon>
        <taxon>Rhabditomorpha</taxon>
        <taxon>Rhabditoidea</taxon>
        <taxon>Rhabditidae</taxon>
        <taxon>Peloderinae</taxon>
        <taxon>Caenorhabditis</taxon>
    </lineage>
</organism>
<keyword evidence="5" id="KW-1185">Reference proteome</keyword>
<keyword evidence="2" id="KW-0722">Serine protease inhibitor</keyword>
<dbReference type="SMART" id="SM00131">
    <property type="entry name" value="KU"/>
    <property type="match status" value="1"/>
</dbReference>
<name>A0A1I7UQG0_9PELO</name>
<dbReference type="AlphaFoldDB" id="A0A1I7UQG0"/>
<dbReference type="PROSITE" id="PS50279">
    <property type="entry name" value="BPTI_KUNITZ_2"/>
    <property type="match status" value="1"/>
</dbReference>
<evidence type="ECO:0000313" key="6">
    <source>
        <dbReference type="WBParaSite" id="Csp11.Scaffold630.g18316.t3"/>
    </source>
</evidence>
<keyword evidence="3" id="KW-1015">Disulfide bond</keyword>
<dbReference type="Proteomes" id="UP000095282">
    <property type="component" value="Unplaced"/>
</dbReference>
<feature type="domain" description="BPTI/Kunitz inhibitor" evidence="4">
    <location>
        <begin position="55"/>
        <end position="105"/>
    </location>
</feature>
<dbReference type="Gene3D" id="4.10.410.10">
    <property type="entry name" value="Pancreatic trypsin inhibitor Kunitz domain"/>
    <property type="match status" value="1"/>
</dbReference>
<evidence type="ECO:0000313" key="5">
    <source>
        <dbReference type="Proteomes" id="UP000095282"/>
    </source>
</evidence>
<evidence type="ECO:0000256" key="2">
    <source>
        <dbReference type="ARBA" id="ARBA00022900"/>
    </source>
</evidence>
<dbReference type="Pfam" id="PF00014">
    <property type="entry name" value="Kunitz_BPTI"/>
    <property type="match status" value="1"/>
</dbReference>
<dbReference type="InterPro" id="IPR050098">
    <property type="entry name" value="TFPI/VKTCI-like"/>
</dbReference>
<dbReference type="InterPro" id="IPR020901">
    <property type="entry name" value="Prtase_inh_Kunz-CS"/>
</dbReference>
<dbReference type="GO" id="GO:0005615">
    <property type="term" value="C:extracellular space"/>
    <property type="evidence" value="ECO:0007669"/>
    <property type="project" value="TreeGrafter"/>
</dbReference>
<dbReference type="PROSITE" id="PS00280">
    <property type="entry name" value="BPTI_KUNITZ_1"/>
    <property type="match status" value="1"/>
</dbReference>
<evidence type="ECO:0000256" key="3">
    <source>
        <dbReference type="ARBA" id="ARBA00023157"/>
    </source>
</evidence>
<evidence type="ECO:0000256" key="1">
    <source>
        <dbReference type="ARBA" id="ARBA00022690"/>
    </source>
</evidence>
<dbReference type="GO" id="GO:0004867">
    <property type="term" value="F:serine-type endopeptidase inhibitor activity"/>
    <property type="evidence" value="ECO:0007669"/>
    <property type="project" value="UniProtKB-KW"/>
</dbReference>
<dbReference type="PRINTS" id="PR00759">
    <property type="entry name" value="BASICPTASE"/>
</dbReference>
<dbReference type="InterPro" id="IPR036880">
    <property type="entry name" value="Kunitz_BPTI_sf"/>
</dbReference>
<protein>
    <submittedName>
        <fullName evidence="6">BPTI/Kunitz inhibitor domain-containing protein</fullName>
    </submittedName>
</protein>
<dbReference type="InterPro" id="IPR002223">
    <property type="entry name" value="Kunitz_BPTI"/>
</dbReference>
<reference evidence="6" key="1">
    <citation type="submission" date="2016-11" db="UniProtKB">
        <authorList>
            <consortium name="WormBaseParasite"/>
        </authorList>
    </citation>
    <scope>IDENTIFICATION</scope>
</reference>
<dbReference type="SUPFAM" id="SSF57362">
    <property type="entry name" value="BPTI-like"/>
    <property type="match status" value="1"/>
</dbReference>
<dbReference type="FunFam" id="4.10.410.10:FF:000020">
    <property type="entry name" value="Collagen, type VI, alpha 3"/>
    <property type="match status" value="1"/>
</dbReference>
<dbReference type="PANTHER" id="PTHR10083">
    <property type="entry name" value="KUNITZ-TYPE PROTEASE INHIBITOR-RELATED"/>
    <property type="match status" value="1"/>
</dbReference>